<dbReference type="Pfam" id="PF00011">
    <property type="entry name" value="HSP20"/>
    <property type="match status" value="1"/>
</dbReference>
<dbReference type="AlphaFoldDB" id="A0A2G9UG45"/>
<dbReference type="GO" id="GO:0005634">
    <property type="term" value="C:nucleus"/>
    <property type="evidence" value="ECO:0007669"/>
    <property type="project" value="TreeGrafter"/>
</dbReference>
<sequence length="156" mass="17483">MSSLVSLPTAQQYEKLVEIHKKEVARQIEESRMRAANEVVGVRASSSLPSMALKDRPPVSVVHERTRKQAADGMETGKVLENVRTLGNRIFSCWSEEEASSVSEEDKNVINNDTKFSVSVDVSNFKPDELRVHINGRELIIEGNQEKQDGVGYVQR</sequence>
<name>A0A2G9UG45_TELCI</name>
<evidence type="ECO:0000313" key="4">
    <source>
        <dbReference type="EMBL" id="PIO69217.1"/>
    </source>
</evidence>
<evidence type="ECO:0000256" key="2">
    <source>
        <dbReference type="RuleBase" id="RU003616"/>
    </source>
</evidence>
<dbReference type="GO" id="GO:0009408">
    <property type="term" value="P:response to heat"/>
    <property type="evidence" value="ECO:0007669"/>
    <property type="project" value="TreeGrafter"/>
</dbReference>
<organism evidence="4 5">
    <name type="scientific">Teladorsagia circumcincta</name>
    <name type="common">Brown stomach worm</name>
    <name type="synonym">Ostertagia circumcincta</name>
    <dbReference type="NCBI Taxonomy" id="45464"/>
    <lineage>
        <taxon>Eukaryota</taxon>
        <taxon>Metazoa</taxon>
        <taxon>Ecdysozoa</taxon>
        <taxon>Nematoda</taxon>
        <taxon>Chromadorea</taxon>
        <taxon>Rhabditida</taxon>
        <taxon>Rhabditina</taxon>
        <taxon>Rhabditomorpha</taxon>
        <taxon>Strongyloidea</taxon>
        <taxon>Trichostrongylidae</taxon>
        <taxon>Teladorsagia</taxon>
    </lineage>
</organism>
<dbReference type="InterPro" id="IPR001436">
    <property type="entry name" value="Alpha-crystallin/sHSP_animal"/>
</dbReference>
<evidence type="ECO:0000313" key="5">
    <source>
        <dbReference type="Proteomes" id="UP000230423"/>
    </source>
</evidence>
<comment type="similarity">
    <text evidence="1 2">Belongs to the small heat shock protein (HSP20) family.</text>
</comment>
<dbReference type="PANTHER" id="PTHR45640:SF32">
    <property type="entry name" value="STRESS-INDUCED PROTEIN 1"/>
    <property type="match status" value="1"/>
</dbReference>
<dbReference type="EMBL" id="KZ346739">
    <property type="protein sequence ID" value="PIO69217.1"/>
    <property type="molecule type" value="Genomic_DNA"/>
</dbReference>
<proteinExistence type="inferred from homology"/>
<dbReference type="GO" id="GO:0036498">
    <property type="term" value="P:IRE1-mediated unfolded protein response"/>
    <property type="evidence" value="ECO:0007669"/>
    <property type="project" value="TreeGrafter"/>
</dbReference>
<keyword evidence="5" id="KW-1185">Reference proteome</keyword>
<dbReference type="InterPro" id="IPR008978">
    <property type="entry name" value="HSP20-like_chaperone"/>
</dbReference>
<dbReference type="GO" id="GO:0042026">
    <property type="term" value="P:protein refolding"/>
    <property type="evidence" value="ECO:0007669"/>
    <property type="project" value="TreeGrafter"/>
</dbReference>
<protein>
    <recommendedName>
        <fullName evidence="3">SHSP domain-containing protein</fullName>
    </recommendedName>
</protein>
<dbReference type="GO" id="GO:0005737">
    <property type="term" value="C:cytoplasm"/>
    <property type="evidence" value="ECO:0007669"/>
    <property type="project" value="TreeGrafter"/>
</dbReference>
<dbReference type="SUPFAM" id="SSF49764">
    <property type="entry name" value="HSP20-like chaperones"/>
    <property type="match status" value="1"/>
</dbReference>
<dbReference type="OrthoDB" id="166134at2759"/>
<feature type="domain" description="SHSP" evidence="3">
    <location>
        <begin position="98"/>
        <end position="156"/>
    </location>
</feature>
<dbReference type="CDD" id="cd06526">
    <property type="entry name" value="metazoan_ACD"/>
    <property type="match status" value="1"/>
</dbReference>
<gene>
    <name evidence="4" type="ORF">TELCIR_08974</name>
</gene>
<dbReference type="PANTHER" id="PTHR45640">
    <property type="entry name" value="HEAT SHOCK PROTEIN HSP-12.2-RELATED"/>
    <property type="match status" value="1"/>
</dbReference>
<evidence type="ECO:0000259" key="3">
    <source>
        <dbReference type="PROSITE" id="PS01031"/>
    </source>
</evidence>
<dbReference type="Gene3D" id="2.60.40.790">
    <property type="match status" value="1"/>
</dbReference>
<dbReference type="PROSITE" id="PS01031">
    <property type="entry name" value="SHSP"/>
    <property type="match status" value="1"/>
</dbReference>
<reference evidence="4 5" key="1">
    <citation type="submission" date="2015-09" db="EMBL/GenBank/DDBJ databases">
        <title>Draft genome of the parasitic nematode Teladorsagia circumcincta isolate WARC Sus (inbred).</title>
        <authorList>
            <person name="Mitreva M."/>
        </authorList>
    </citation>
    <scope>NUCLEOTIDE SEQUENCE [LARGE SCALE GENOMIC DNA]</scope>
    <source>
        <strain evidence="4 5">S</strain>
    </source>
</reference>
<dbReference type="Proteomes" id="UP000230423">
    <property type="component" value="Unassembled WGS sequence"/>
</dbReference>
<evidence type="ECO:0000256" key="1">
    <source>
        <dbReference type="PROSITE-ProRule" id="PRU00285"/>
    </source>
</evidence>
<dbReference type="InterPro" id="IPR002068">
    <property type="entry name" value="A-crystallin/Hsp20_dom"/>
</dbReference>
<accession>A0A2G9UG45</accession>
<dbReference type="GO" id="GO:0051082">
    <property type="term" value="F:unfolded protein binding"/>
    <property type="evidence" value="ECO:0007669"/>
    <property type="project" value="TreeGrafter"/>
</dbReference>